<keyword evidence="5" id="KW-1185">Reference proteome</keyword>
<gene>
    <name evidence="4" type="ORF">FKW44_001752</name>
    <name evidence="3" type="ORF">FKW44_006664</name>
    <name evidence="2" type="ORF">FKW44_020876</name>
</gene>
<evidence type="ECO:0000259" key="1">
    <source>
        <dbReference type="Pfam" id="PF00078"/>
    </source>
</evidence>
<reference evidence="4" key="2">
    <citation type="journal article" name="Sci. Data">
        <title>Chromosome-scale genome assembly of the sea louse Caligus rogercresseyi by SMRT sequencing and Hi-C analysis.</title>
        <authorList>
            <person name="Gallardo-Escarate C."/>
            <person name="Valenzuela-Munoz V."/>
            <person name="Nunez-Acuna G."/>
            <person name="Valenzuela-Miranda D."/>
            <person name="Goncalves A.T."/>
            <person name="Escobar-Sepulveda H."/>
            <person name="Liachko I."/>
            <person name="Nelson B."/>
            <person name="Roberts S."/>
            <person name="Warren W."/>
        </authorList>
    </citation>
    <scope>NUCLEOTIDE SEQUENCE</scope>
    <source>
        <tissue evidence="4">Whole tissue</tissue>
    </source>
</reference>
<dbReference type="EMBL" id="CP045893">
    <property type="protein sequence ID" value="QQP53995.1"/>
    <property type="molecule type" value="Genomic_DNA"/>
</dbReference>
<reference evidence="5" key="1">
    <citation type="submission" date="2021-01" db="EMBL/GenBank/DDBJ databases">
        <title>Caligus Genome Assembly.</title>
        <authorList>
            <person name="Gallardo-Escarate C."/>
        </authorList>
    </citation>
    <scope>NUCLEOTIDE SEQUENCE [LARGE SCALE GENOMIC DNA]</scope>
</reference>
<dbReference type="Gene3D" id="3.30.70.270">
    <property type="match status" value="1"/>
</dbReference>
<dbReference type="PANTHER" id="PTHR24559">
    <property type="entry name" value="TRANSPOSON TY3-I GAG-POL POLYPROTEIN"/>
    <property type="match status" value="1"/>
</dbReference>
<dbReference type="PANTHER" id="PTHR24559:SF444">
    <property type="entry name" value="REVERSE TRANSCRIPTASE DOMAIN-CONTAINING PROTEIN"/>
    <property type="match status" value="1"/>
</dbReference>
<evidence type="ECO:0000313" key="2">
    <source>
        <dbReference type="EMBL" id="QQP35927.1"/>
    </source>
</evidence>
<dbReference type="InterPro" id="IPR043128">
    <property type="entry name" value="Rev_trsase/Diguanyl_cyclase"/>
</dbReference>
<accession>A0A7T8KJE0</accession>
<feature type="domain" description="Reverse transcriptase" evidence="1">
    <location>
        <begin position="21"/>
        <end position="91"/>
    </location>
</feature>
<sequence length="113" mass="12807">MEELGIIRRSNSCWSSPLHLVDKPDGSKRPCGDYKWLNDITTPDRYPVPHIHDFANGLADKGIFSKVDLKRGYHQIPVAPEDIPKTAIVTPFGLFEFLRVPLDSKTRHRPSNA</sequence>
<organism evidence="4 5">
    <name type="scientific">Caligus rogercresseyi</name>
    <name type="common">Sea louse</name>
    <dbReference type="NCBI Taxonomy" id="217165"/>
    <lineage>
        <taxon>Eukaryota</taxon>
        <taxon>Metazoa</taxon>
        <taxon>Ecdysozoa</taxon>
        <taxon>Arthropoda</taxon>
        <taxon>Crustacea</taxon>
        <taxon>Multicrustacea</taxon>
        <taxon>Hexanauplia</taxon>
        <taxon>Copepoda</taxon>
        <taxon>Siphonostomatoida</taxon>
        <taxon>Caligidae</taxon>
        <taxon>Caligus</taxon>
    </lineage>
</organism>
<dbReference type="InterPro" id="IPR053134">
    <property type="entry name" value="RNA-dir_DNA_polymerase"/>
</dbReference>
<dbReference type="Proteomes" id="UP000595437">
    <property type="component" value="Chromosome 4"/>
</dbReference>
<dbReference type="SUPFAM" id="SSF56672">
    <property type="entry name" value="DNA/RNA polymerases"/>
    <property type="match status" value="1"/>
</dbReference>
<dbReference type="Proteomes" id="UP000595437">
    <property type="component" value="Chromosome 15"/>
</dbReference>
<dbReference type="InterPro" id="IPR000477">
    <property type="entry name" value="RT_dom"/>
</dbReference>
<evidence type="ECO:0000313" key="4">
    <source>
        <dbReference type="EMBL" id="QQP56920.1"/>
    </source>
</evidence>
<dbReference type="EMBL" id="CP045904">
    <property type="protein sequence ID" value="QQP35927.1"/>
    <property type="molecule type" value="Genomic_DNA"/>
</dbReference>
<dbReference type="Gene3D" id="3.10.10.10">
    <property type="entry name" value="HIV Type 1 Reverse Transcriptase, subunit A, domain 1"/>
    <property type="match status" value="1"/>
</dbReference>
<dbReference type="GO" id="GO:0071897">
    <property type="term" value="P:DNA biosynthetic process"/>
    <property type="evidence" value="ECO:0007669"/>
    <property type="project" value="UniProtKB-ARBA"/>
</dbReference>
<dbReference type="Proteomes" id="UP000595437">
    <property type="component" value="Chromosome 1"/>
</dbReference>
<evidence type="ECO:0000313" key="3">
    <source>
        <dbReference type="EMBL" id="QQP53995.1"/>
    </source>
</evidence>
<dbReference type="Pfam" id="PF00078">
    <property type="entry name" value="RVT_1"/>
    <property type="match status" value="1"/>
</dbReference>
<protein>
    <submittedName>
        <fullName evidence="4">Tick transposon</fullName>
    </submittedName>
</protein>
<dbReference type="AlphaFoldDB" id="A0A7T8KJE0"/>
<proteinExistence type="predicted"/>
<dbReference type="EMBL" id="CP045890">
    <property type="protein sequence ID" value="QQP56920.1"/>
    <property type="molecule type" value="Genomic_DNA"/>
</dbReference>
<dbReference type="InterPro" id="IPR043502">
    <property type="entry name" value="DNA/RNA_pol_sf"/>
</dbReference>
<name>A0A7T8KJE0_CALRO</name>
<dbReference type="OrthoDB" id="6382296at2759"/>
<evidence type="ECO:0000313" key="5">
    <source>
        <dbReference type="Proteomes" id="UP000595437"/>
    </source>
</evidence>
<dbReference type="CDD" id="cd01647">
    <property type="entry name" value="RT_LTR"/>
    <property type="match status" value="1"/>
</dbReference>